<evidence type="ECO:0000256" key="3">
    <source>
        <dbReference type="ARBA" id="ARBA00022679"/>
    </source>
</evidence>
<dbReference type="SUPFAM" id="SSF53448">
    <property type="entry name" value="Nucleotide-diphospho-sugar transferases"/>
    <property type="match status" value="1"/>
</dbReference>
<sequence>MVDQSARQRRVARIGAGRFRFRRRAKPGRHRRPHRAGRGRIGDRRSQYRLNVVASASATALPSAWRSPRLRDDFLLSRAVGAFQAGFPADALLGAEALCRRHADLVAPALLRAVILQSLGSNLSAAAWLRAWRRDPQDPNMQDKLLAAWLAAGEPARVASLAPALLPRRCRAGNHASLLAHAQSAGLAPAGACWRSGADIEGMLFDATPAASLLLHDEHSGQHYEVRLEGARFRFAPPHADGVWSLALPGAGACLPGSPLVFAAPRPASATPAPAQPAPLTVLVPLYRGLEQAQACVASVLASLPANRIDARLLLIDDASGESALSAWLDTLEADPRITVLRNRYNLGFIESVNRGLRHCAGHDVLLLNADTLVHGDWLDRMRAALYRAPDIASVTPWSNNGEISSFPDIARAAPVPDPARLRELDEGAAALHREGATVDVEVPACCGFAMLMRAGALAAIGTLDGAALERGYGEEVDWCLRARAAGYRHYVATGVFVAHAGGVSFGAEKHLRVQQNRAVLVARYPDYYPQYQRFLRTDPLAAARAALARRAGGAEAPMPAAQPATPACAPGTSVASSCTRIAVWRHRIGSPQATQVLALARLVAARKDDSVRLLVIGEVSELLWGTGVVDALPAATRHGEALLGDTELLTIGACAVVLVCEGDDVPAGIDTVRLGPAFDARYWFSAWLGVPPAAAAPFRFAQAGAR</sequence>
<accession>A0ABX0LNG2</accession>
<dbReference type="Pfam" id="PF00535">
    <property type="entry name" value="Glycos_transf_2"/>
    <property type="match status" value="1"/>
</dbReference>
<dbReference type="PANTHER" id="PTHR43179">
    <property type="entry name" value="RHAMNOSYLTRANSFERASE WBBL"/>
    <property type="match status" value="1"/>
</dbReference>
<comment type="caution">
    <text evidence="5">The sequence shown here is derived from an EMBL/GenBank/DDBJ whole genome shotgun (WGS) entry which is preliminary data.</text>
</comment>
<evidence type="ECO:0000259" key="4">
    <source>
        <dbReference type="Pfam" id="PF00535"/>
    </source>
</evidence>
<feature type="domain" description="Glycosyltransferase 2-like" evidence="4">
    <location>
        <begin position="281"/>
        <end position="442"/>
    </location>
</feature>
<dbReference type="PANTHER" id="PTHR43179:SF12">
    <property type="entry name" value="GALACTOFURANOSYLTRANSFERASE GLFT2"/>
    <property type="match status" value="1"/>
</dbReference>
<evidence type="ECO:0000256" key="2">
    <source>
        <dbReference type="ARBA" id="ARBA00022676"/>
    </source>
</evidence>
<dbReference type="InterPro" id="IPR001173">
    <property type="entry name" value="Glyco_trans_2-like"/>
</dbReference>
<proteinExistence type="inferred from homology"/>
<evidence type="ECO:0000313" key="5">
    <source>
        <dbReference type="EMBL" id="NHZ33442.1"/>
    </source>
</evidence>
<evidence type="ECO:0000256" key="1">
    <source>
        <dbReference type="ARBA" id="ARBA00006739"/>
    </source>
</evidence>
<name>A0ABX0LNG2_9BURK</name>
<evidence type="ECO:0000313" key="6">
    <source>
        <dbReference type="Proteomes" id="UP000785613"/>
    </source>
</evidence>
<gene>
    <name evidence="5" type="ORF">F0185_07535</name>
</gene>
<keyword evidence="3" id="KW-0808">Transferase</keyword>
<dbReference type="Proteomes" id="UP000785613">
    <property type="component" value="Unassembled WGS sequence"/>
</dbReference>
<dbReference type="Gene3D" id="3.90.550.10">
    <property type="entry name" value="Spore Coat Polysaccharide Biosynthesis Protein SpsA, Chain A"/>
    <property type="match status" value="1"/>
</dbReference>
<organism evidence="5 6">
    <name type="scientific">Massilia rubra</name>
    <dbReference type="NCBI Taxonomy" id="2607910"/>
    <lineage>
        <taxon>Bacteria</taxon>
        <taxon>Pseudomonadati</taxon>
        <taxon>Pseudomonadota</taxon>
        <taxon>Betaproteobacteria</taxon>
        <taxon>Burkholderiales</taxon>
        <taxon>Oxalobacteraceae</taxon>
        <taxon>Telluria group</taxon>
        <taxon>Massilia</taxon>
    </lineage>
</organism>
<dbReference type="EMBL" id="VUYU01000004">
    <property type="protein sequence ID" value="NHZ33442.1"/>
    <property type="molecule type" value="Genomic_DNA"/>
</dbReference>
<dbReference type="InterPro" id="IPR029044">
    <property type="entry name" value="Nucleotide-diphossugar_trans"/>
</dbReference>
<protein>
    <submittedName>
        <fullName evidence="5">Glycosyltransferase family 2 protein</fullName>
    </submittedName>
</protein>
<comment type="similarity">
    <text evidence="1">Belongs to the glycosyltransferase 2 family.</text>
</comment>
<keyword evidence="2" id="KW-0328">Glycosyltransferase</keyword>
<keyword evidence="6" id="KW-1185">Reference proteome</keyword>
<reference evidence="5 6" key="1">
    <citation type="submission" date="2019-09" db="EMBL/GenBank/DDBJ databases">
        <title>Taxonomy of Antarctic Massilia spp.: description of Massilia rubra sp. nov., Massilia aquatica sp. nov., Massilia mucilaginosa sp. nov., Massilia frigida sp. nov. isolated from streams, lakes and regoliths.</title>
        <authorList>
            <person name="Holochova P."/>
            <person name="Sedlacek I."/>
            <person name="Kralova S."/>
            <person name="Maslanova I."/>
            <person name="Busse H.-J."/>
            <person name="Stankova E."/>
            <person name="Vrbovska V."/>
            <person name="Kovarovic V."/>
            <person name="Bartak M."/>
            <person name="Svec P."/>
            <person name="Pantucek R."/>
        </authorList>
    </citation>
    <scope>NUCLEOTIDE SEQUENCE [LARGE SCALE GENOMIC DNA]</scope>
    <source>
        <strain evidence="5 6">CCM 8692</strain>
    </source>
</reference>